<dbReference type="EMBL" id="LKAJ01000003">
    <property type="protein sequence ID" value="KRG21726.1"/>
    <property type="molecule type" value="Genomic_DNA"/>
</dbReference>
<evidence type="ECO:0000313" key="4">
    <source>
        <dbReference type="Proteomes" id="UP000051497"/>
    </source>
</evidence>
<protein>
    <submittedName>
        <fullName evidence="2">Uncharacterized protein</fullName>
    </submittedName>
</protein>
<dbReference type="EMBL" id="LKAJ02000001">
    <property type="protein sequence ID" value="MCS5710581.1"/>
    <property type="molecule type" value="Genomic_DNA"/>
</dbReference>
<name>A0A0Q9YXP6_9GAMM</name>
<feature type="compositionally biased region" description="Basic and acidic residues" evidence="1">
    <location>
        <begin position="269"/>
        <end position="280"/>
    </location>
</feature>
<accession>A0A0Q9YXP6</accession>
<dbReference type="RefSeq" id="WP_075065556.1">
    <property type="nucleotide sequence ID" value="NZ_LKAJ02000001.1"/>
</dbReference>
<organism evidence="2">
    <name type="scientific">Candidatus Berkiella aquae</name>
    <dbReference type="NCBI Taxonomy" id="295108"/>
    <lineage>
        <taxon>Bacteria</taxon>
        <taxon>Pseudomonadati</taxon>
        <taxon>Pseudomonadota</taxon>
        <taxon>Gammaproteobacteria</taxon>
        <taxon>Candidatus Berkiellales</taxon>
        <taxon>Candidatus Berkiellaceae</taxon>
        <taxon>Candidatus Berkiella</taxon>
    </lineage>
</organism>
<dbReference type="AlphaFoldDB" id="A0A0Q9YXP6"/>
<reference evidence="3" key="2">
    <citation type="journal article" date="2016" name="Genome Announc.">
        <title>Draft Genome Sequences of Two Novel Amoeba-Resistant Intranuclear Bacteria, 'Candidatus Berkiella cookevillensis' and 'Candidatus Berkiella aquae'.</title>
        <authorList>
            <person name="Mehari Y.T."/>
            <person name="Arivett B.A."/>
            <person name="Farone A.L."/>
            <person name="Gunderson J.H."/>
            <person name="Farone M.B."/>
        </authorList>
    </citation>
    <scope>NUCLEOTIDE SEQUENCE</scope>
    <source>
        <strain evidence="3">HT99</strain>
    </source>
</reference>
<reference evidence="3" key="3">
    <citation type="submission" date="2021-06" db="EMBL/GenBank/DDBJ databases">
        <title>Genomic Description and Analysis of Intracellular Bacteria, Candidatus Berkiella cookevillensis and Candidatus Berkiella aquae.</title>
        <authorList>
            <person name="Kidane D.T."/>
            <person name="Mehari Y.T."/>
            <person name="Rice F.C."/>
            <person name="Arivett B.A."/>
            <person name="Farone A.L."/>
            <person name="Berk S.G."/>
            <person name="Farone M.B."/>
        </authorList>
    </citation>
    <scope>NUCLEOTIDE SEQUENCE</scope>
    <source>
        <strain evidence="3">HT99</strain>
    </source>
</reference>
<dbReference type="Proteomes" id="UP000051497">
    <property type="component" value="Unassembled WGS sequence"/>
</dbReference>
<evidence type="ECO:0000313" key="3">
    <source>
        <dbReference type="EMBL" id="MCS5710581.1"/>
    </source>
</evidence>
<proteinExistence type="predicted"/>
<sequence>MFEGPSLDISTIDDELWGMILALLSVRDRVHFQMTGKVADKSRMIDTFWSYYFPSTAVKQYEEIQYLKDSKIFLSNLMRDIPELLHDETIKKIFEQKMILLSKLDNINRASSLDELKQNENLLDSINIGLIKLCFINDPDVLNLYGKHFTRFPLQLLQDETLQDCWKKLRRIQWCNSDYAPFNVNMLKASKILKGMNDQLIVNDDHEQTLTHLECSSNSITSPDASDNSQLTELVVAITPTLTTRYKQKSKKLNNETVVEPDGTEESEDLHSENDKEKEDKKRKRKRI</sequence>
<keyword evidence="4" id="KW-1185">Reference proteome</keyword>
<evidence type="ECO:0000313" key="2">
    <source>
        <dbReference type="EMBL" id="KRG21726.1"/>
    </source>
</evidence>
<evidence type="ECO:0000256" key="1">
    <source>
        <dbReference type="SAM" id="MobiDB-lite"/>
    </source>
</evidence>
<feature type="region of interest" description="Disordered" evidence="1">
    <location>
        <begin position="247"/>
        <end position="288"/>
    </location>
</feature>
<comment type="caution">
    <text evidence="2">The sequence shown here is derived from an EMBL/GenBank/DDBJ whole genome shotgun (WGS) entry which is preliminary data.</text>
</comment>
<reference evidence="2" key="1">
    <citation type="submission" date="2015-09" db="EMBL/GenBank/DDBJ databases">
        <title>Draft Genome Sequences of Two Novel Amoeba-resistant Intranuclear Bacteria, Candidatus Berkiella cookevillensis and Candidatus Berkiella aquae.</title>
        <authorList>
            <person name="Mehari Y.T."/>
            <person name="Arivett B.A."/>
            <person name="Farone A.L."/>
            <person name="Gunderson J.H."/>
            <person name="Farone M.B."/>
        </authorList>
    </citation>
    <scope>NUCLEOTIDE SEQUENCE [LARGE SCALE GENOMIC DNA]</scope>
    <source>
        <strain evidence="2">HT99</strain>
    </source>
</reference>
<gene>
    <name evidence="3" type="ORF">HT99x_004005</name>
    <name evidence="2" type="ORF">HT99x_00917</name>
</gene>